<gene>
    <name evidence="9" type="ORF">PVK06_009253</name>
</gene>
<organism evidence="9 10">
    <name type="scientific">Gossypium arboreum</name>
    <name type="common">Tree cotton</name>
    <name type="synonym">Gossypium nanking</name>
    <dbReference type="NCBI Taxonomy" id="29729"/>
    <lineage>
        <taxon>Eukaryota</taxon>
        <taxon>Viridiplantae</taxon>
        <taxon>Streptophyta</taxon>
        <taxon>Embryophyta</taxon>
        <taxon>Tracheophyta</taxon>
        <taxon>Spermatophyta</taxon>
        <taxon>Magnoliopsida</taxon>
        <taxon>eudicotyledons</taxon>
        <taxon>Gunneridae</taxon>
        <taxon>Pentapetalae</taxon>
        <taxon>rosids</taxon>
        <taxon>malvids</taxon>
        <taxon>Malvales</taxon>
        <taxon>Malvaceae</taxon>
        <taxon>Malvoideae</taxon>
        <taxon>Gossypium</taxon>
    </lineage>
</organism>
<dbReference type="InterPro" id="IPR036249">
    <property type="entry name" value="Thioredoxin-like_sf"/>
</dbReference>
<sequence>MEDVIEYRGVKKVIDRIKIGQHLGTRIGFLHKMAMTDTLELLIAVACNMLMRMETCCNVTSSGIIVQLTARKIECVSRVSKALINVGSNLVPPSIQDMSKESESKEFVLTLDHSNFTCFVTHHNFVVVKFYAPWCRHSQNLAPEYEKAASVLSNHHPPIILAKFDADDEANKYLAKQYRIRGYPTVKIFRNGGQMIQEYRDSRRANYIVEYLKEQISTASVEIKSAEDASGIISQNKITIDFTVEAIEKFFGEALGL</sequence>
<evidence type="ECO:0000256" key="7">
    <source>
        <dbReference type="ARBA" id="ARBA00023284"/>
    </source>
</evidence>
<comment type="caution">
    <text evidence="9">The sequence shown here is derived from an EMBL/GenBank/DDBJ whole genome shotgun (WGS) entry which is preliminary data.</text>
</comment>
<dbReference type="Gene3D" id="3.40.30.10">
    <property type="entry name" value="Glutaredoxin"/>
    <property type="match status" value="1"/>
</dbReference>
<dbReference type="EMBL" id="JARKNE010000003">
    <property type="protein sequence ID" value="KAK5840356.1"/>
    <property type="molecule type" value="Genomic_DNA"/>
</dbReference>
<evidence type="ECO:0000256" key="2">
    <source>
        <dbReference type="ARBA" id="ARBA00004319"/>
    </source>
</evidence>
<dbReference type="PRINTS" id="PR00421">
    <property type="entry name" value="THIOREDOXIN"/>
</dbReference>
<evidence type="ECO:0000313" key="10">
    <source>
        <dbReference type="Proteomes" id="UP001358586"/>
    </source>
</evidence>
<keyword evidence="10" id="KW-1185">Reference proteome</keyword>
<comment type="catalytic activity">
    <reaction evidence="1">
        <text>Catalyzes the rearrangement of -S-S- bonds in proteins.</text>
        <dbReference type="EC" id="5.3.4.1"/>
    </reaction>
</comment>
<evidence type="ECO:0000256" key="5">
    <source>
        <dbReference type="ARBA" id="ARBA00022824"/>
    </source>
</evidence>
<accession>A0ABR0QLY8</accession>
<comment type="subcellular location">
    <subcellularLocation>
        <location evidence="2">Endoplasmic reticulum lumen</location>
    </subcellularLocation>
</comment>
<dbReference type="CDD" id="cd02961">
    <property type="entry name" value="PDI_a_family"/>
    <property type="match status" value="1"/>
</dbReference>
<name>A0ABR0QLY8_GOSAR</name>
<keyword evidence="7" id="KW-0676">Redox-active center</keyword>
<evidence type="ECO:0000256" key="3">
    <source>
        <dbReference type="ARBA" id="ARBA00006347"/>
    </source>
</evidence>
<comment type="similarity">
    <text evidence="3">Belongs to the protein disulfide isomerase family.</text>
</comment>
<evidence type="ECO:0000256" key="1">
    <source>
        <dbReference type="ARBA" id="ARBA00001182"/>
    </source>
</evidence>
<dbReference type="InterPro" id="IPR013766">
    <property type="entry name" value="Thioredoxin_domain"/>
</dbReference>
<keyword evidence="5" id="KW-0256">Endoplasmic reticulum</keyword>
<proteinExistence type="inferred from homology"/>
<evidence type="ECO:0000313" key="9">
    <source>
        <dbReference type="EMBL" id="KAK5840356.1"/>
    </source>
</evidence>
<reference evidence="9 10" key="1">
    <citation type="submission" date="2023-03" db="EMBL/GenBank/DDBJ databases">
        <title>WGS of Gossypium arboreum.</title>
        <authorList>
            <person name="Yu D."/>
        </authorList>
    </citation>
    <scope>NUCLEOTIDE SEQUENCE [LARGE SCALE GENOMIC DNA]</scope>
    <source>
        <tissue evidence="9">Leaf</tissue>
    </source>
</reference>
<protein>
    <recommendedName>
        <fullName evidence="4">protein disulfide-isomerase</fullName>
        <ecNumber evidence="4">5.3.4.1</ecNumber>
    </recommendedName>
</protein>
<evidence type="ECO:0000259" key="8">
    <source>
        <dbReference type="PROSITE" id="PS51352"/>
    </source>
</evidence>
<feature type="domain" description="Thioredoxin" evidence="8">
    <location>
        <begin position="84"/>
        <end position="217"/>
    </location>
</feature>
<evidence type="ECO:0000256" key="4">
    <source>
        <dbReference type="ARBA" id="ARBA00012723"/>
    </source>
</evidence>
<dbReference type="PANTHER" id="PTHR18929">
    <property type="entry name" value="PROTEIN DISULFIDE ISOMERASE"/>
    <property type="match status" value="1"/>
</dbReference>
<keyword evidence="6" id="KW-0413">Isomerase</keyword>
<dbReference type="Proteomes" id="UP001358586">
    <property type="component" value="Chromosome 3"/>
</dbReference>
<dbReference type="Pfam" id="PF00085">
    <property type="entry name" value="Thioredoxin"/>
    <property type="match status" value="1"/>
</dbReference>
<evidence type="ECO:0000256" key="6">
    <source>
        <dbReference type="ARBA" id="ARBA00023235"/>
    </source>
</evidence>
<dbReference type="PANTHER" id="PTHR18929:SF132">
    <property type="entry name" value="PROTEIN DISULFIDE-ISOMERASE A3"/>
    <property type="match status" value="1"/>
</dbReference>
<dbReference type="PROSITE" id="PS51352">
    <property type="entry name" value="THIOREDOXIN_2"/>
    <property type="match status" value="1"/>
</dbReference>
<dbReference type="EC" id="5.3.4.1" evidence="4"/>
<dbReference type="SUPFAM" id="SSF52833">
    <property type="entry name" value="Thioredoxin-like"/>
    <property type="match status" value="1"/>
</dbReference>